<dbReference type="Proteomes" id="UP000799777">
    <property type="component" value="Unassembled WGS sequence"/>
</dbReference>
<dbReference type="AlphaFoldDB" id="A0A9P4HLL5"/>
<dbReference type="EMBL" id="ML978158">
    <property type="protein sequence ID" value="KAF2035211.1"/>
    <property type="molecule type" value="Genomic_DNA"/>
</dbReference>
<evidence type="ECO:0000313" key="3">
    <source>
        <dbReference type="Proteomes" id="UP000799777"/>
    </source>
</evidence>
<reference evidence="2" key="1">
    <citation type="journal article" date="2020" name="Stud. Mycol.">
        <title>101 Dothideomycetes genomes: a test case for predicting lifestyles and emergence of pathogens.</title>
        <authorList>
            <person name="Haridas S."/>
            <person name="Albert R."/>
            <person name="Binder M."/>
            <person name="Bloem J."/>
            <person name="Labutti K."/>
            <person name="Salamov A."/>
            <person name="Andreopoulos B."/>
            <person name="Baker S."/>
            <person name="Barry K."/>
            <person name="Bills G."/>
            <person name="Bluhm B."/>
            <person name="Cannon C."/>
            <person name="Castanera R."/>
            <person name="Culley D."/>
            <person name="Daum C."/>
            <person name="Ezra D."/>
            <person name="Gonzalez J."/>
            <person name="Henrissat B."/>
            <person name="Kuo A."/>
            <person name="Liang C."/>
            <person name="Lipzen A."/>
            <person name="Lutzoni F."/>
            <person name="Magnuson J."/>
            <person name="Mondo S."/>
            <person name="Nolan M."/>
            <person name="Ohm R."/>
            <person name="Pangilinan J."/>
            <person name="Park H.-J."/>
            <person name="Ramirez L."/>
            <person name="Alfaro M."/>
            <person name="Sun H."/>
            <person name="Tritt A."/>
            <person name="Yoshinaga Y."/>
            <person name="Zwiers L.-H."/>
            <person name="Turgeon B."/>
            <person name="Goodwin S."/>
            <person name="Spatafora J."/>
            <person name="Crous P."/>
            <person name="Grigoriev I."/>
        </authorList>
    </citation>
    <scope>NUCLEOTIDE SEQUENCE</scope>
    <source>
        <strain evidence="2">CBS 110217</strain>
    </source>
</reference>
<organism evidence="2 3">
    <name type="scientific">Setomelanomma holmii</name>
    <dbReference type="NCBI Taxonomy" id="210430"/>
    <lineage>
        <taxon>Eukaryota</taxon>
        <taxon>Fungi</taxon>
        <taxon>Dikarya</taxon>
        <taxon>Ascomycota</taxon>
        <taxon>Pezizomycotina</taxon>
        <taxon>Dothideomycetes</taxon>
        <taxon>Pleosporomycetidae</taxon>
        <taxon>Pleosporales</taxon>
        <taxon>Pleosporineae</taxon>
        <taxon>Phaeosphaeriaceae</taxon>
        <taxon>Setomelanomma</taxon>
    </lineage>
</organism>
<gene>
    <name evidence="2" type="ORF">EK21DRAFT_84832</name>
</gene>
<accession>A0A9P4HLL5</accession>
<name>A0A9P4HLL5_9PLEO</name>
<comment type="caution">
    <text evidence="2">The sequence shown here is derived from an EMBL/GenBank/DDBJ whole genome shotgun (WGS) entry which is preliminary data.</text>
</comment>
<keyword evidence="3" id="KW-1185">Reference proteome</keyword>
<feature type="region of interest" description="Disordered" evidence="1">
    <location>
        <begin position="72"/>
        <end position="109"/>
    </location>
</feature>
<evidence type="ECO:0000313" key="2">
    <source>
        <dbReference type="EMBL" id="KAF2035211.1"/>
    </source>
</evidence>
<sequence>MSQTARQRTILTIAKIIQQDTFAQHVATDDKHISTLSLNLTDTPSNAIATMLAVSNPLNISCTCTECSTFLQPMPKSPSSSSRDRRKYLLPKSNKATSDKKKSKNNARKYKIARTSSANLWSPLIVSTTTLPMPYPFGSSTSPFESLASIWTTKANTITNSTSPSIAKAKAISISTQPKSNRTPTTPFSKTPGALKCTHTRCQKRVPITYGLGKCGGVLCEAHEGALKDSVK</sequence>
<protein>
    <submittedName>
        <fullName evidence="2">Uncharacterized protein</fullName>
    </submittedName>
</protein>
<evidence type="ECO:0000256" key="1">
    <source>
        <dbReference type="SAM" id="MobiDB-lite"/>
    </source>
</evidence>
<proteinExistence type="predicted"/>